<keyword evidence="2" id="KW-1185">Reference proteome</keyword>
<sequence>MNFSSWLFGDKDGNGSSSGQFPVGSITQLLKQGVYPETNDADLNFGNYQGEGTNLGYDQPYGNLGSNFKYPCFNQGSSSWVEPTLNPYKNHNYCSRGGKYNNRNTDLVSSTLVPPPDNPHPNQEYGGWGCHERYTVPGTSSWVPPTSVPQPYEGYRTWGGPSEFTWGNTGTSSLAPMSSQHPPSFSSTNWDSEDDDMFEDCEEEGMIENLVTVAMLREVEQNLHPEKRPFHTSPLTGKAYMEDLKKGHPRRFFRYNNPKIQERFQHSGETVSRHLHKILECMVKFVDDKIKPTRRQDDTHPYLDTREMANALEPLTAPMSCANVVRSIKKTFFSRKGYTTQNIIVACDFNLTFVFASAGYDGSLHNYTIFRRTACNNDCPFPRPEEGKFYLVDAGYPNMKGYLAPFKGYKDHQADFRRGKRRISCEQEYFNWAHSSLRSIIERTFGIWKAWWGTLKNMPNSEPNYVFEDIADLYPGMLDDDKDANPQPQDEDFDFYMAKVRHDIVEALHKNRKR</sequence>
<evidence type="ECO:0000313" key="2">
    <source>
        <dbReference type="Proteomes" id="UP000828048"/>
    </source>
</evidence>
<protein>
    <submittedName>
        <fullName evidence="1">Uncharacterized protein</fullName>
    </submittedName>
</protein>
<comment type="caution">
    <text evidence="1">The sequence shown here is derived from an EMBL/GenBank/DDBJ whole genome shotgun (WGS) entry which is preliminary data.</text>
</comment>
<dbReference type="EMBL" id="CM037155">
    <property type="protein sequence ID" value="KAH7847715.1"/>
    <property type="molecule type" value="Genomic_DNA"/>
</dbReference>
<dbReference type="Proteomes" id="UP000828048">
    <property type="component" value="Chromosome 5"/>
</dbReference>
<organism evidence="1 2">
    <name type="scientific">Vaccinium darrowii</name>
    <dbReference type="NCBI Taxonomy" id="229202"/>
    <lineage>
        <taxon>Eukaryota</taxon>
        <taxon>Viridiplantae</taxon>
        <taxon>Streptophyta</taxon>
        <taxon>Embryophyta</taxon>
        <taxon>Tracheophyta</taxon>
        <taxon>Spermatophyta</taxon>
        <taxon>Magnoliopsida</taxon>
        <taxon>eudicotyledons</taxon>
        <taxon>Gunneridae</taxon>
        <taxon>Pentapetalae</taxon>
        <taxon>asterids</taxon>
        <taxon>Ericales</taxon>
        <taxon>Ericaceae</taxon>
        <taxon>Vaccinioideae</taxon>
        <taxon>Vaccinieae</taxon>
        <taxon>Vaccinium</taxon>
    </lineage>
</organism>
<name>A0ACB7Y3W8_9ERIC</name>
<gene>
    <name evidence="1" type="ORF">Vadar_029437</name>
</gene>
<accession>A0ACB7Y3W8</accession>
<reference evidence="1 2" key="1">
    <citation type="journal article" date="2021" name="Hortic Res">
        <title>High-quality reference genome and annotation aids understanding of berry development for evergreen blueberry (Vaccinium darrowii).</title>
        <authorList>
            <person name="Yu J."/>
            <person name="Hulse-Kemp A.M."/>
            <person name="Babiker E."/>
            <person name="Staton M."/>
        </authorList>
    </citation>
    <scope>NUCLEOTIDE SEQUENCE [LARGE SCALE GENOMIC DNA]</scope>
    <source>
        <strain evidence="2">cv. NJ 8807/NJ 8810</strain>
        <tissue evidence="1">Young leaf</tissue>
    </source>
</reference>
<proteinExistence type="predicted"/>
<evidence type="ECO:0000313" key="1">
    <source>
        <dbReference type="EMBL" id="KAH7847715.1"/>
    </source>
</evidence>